<accession>A0A1M5M468</accession>
<evidence type="ECO:0000256" key="1">
    <source>
        <dbReference type="ARBA" id="ARBA00006149"/>
    </source>
</evidence>
<sequence length="559" mass="58486">MDRRAEPSHRARPPAPLLAPADLDRLRTALAGYTVETVPELLGPIGRGAHSRGDLAGVARAVTAVAADEPRLATLVRLFLLGLPVPSAQARAALAPLPVELAEVAGLVTTSGGETRALLDVRPYAESEGGGAAWWVVSDLGSDVRPGPLPGDHVLGVGNAAVTLAQATPRAPVGTALDIGTGCGVQALHLGRHAGTVTATDISARALRFAATTAALSGQRWRLEQGSLLEPVAGARYDLVVANPPFVVSPGATEHEYRDSGLAGDAVCRTLVRGIPAVLAPAGTAQLLANWIVPRDGSWQDRLAGWFDGTGCDAWVWRRETADPGEYVALWLRDAGHRPGAPEWAARYDAWLDWFAAHDVAAVGMGLVTMRARAADQRSDATDVVIEDVPQAVDQPVAAEIEAWFARRRVLADCPDADLLARQWRAAPDLVRTRDDLLAPDGGWATRRAVLRQPTGMRWEVEVDDAVARIVAACDAGATPAVALDLLAAGTAGTAGPADDPAAWAAAFAPVLRDLVTRGFLLPTTPAEPPRTRPAPRAAVPPRPAPPVGPPPTDGDDPA</sequence>
<keyword evidence="2 9" id="KW-0489">Methyltransferase</keyword>
<feature type="domain" description="DUF7059" evidence="7">
    <location>
        <begin position="31"/>
        <end position="117"/>
    </location>
</feature>
<dbReference type="GO" id="GO:0008276">
    <property type="term" value="F:protein methyltransferase activity"/>
    <property type="evidence" value="ECO:0007669"/>
    <property type="project" value="TreeGrafter"/>
</dbReference>
<feature type="domain" description="DUF7782" evidence="8">
    <location>
        <begin position="402"/>
        <end position="523"/>
    </location>
</feature>
<dbReference type="GO" id="GO:0035657">
    <property type="term" value="C:eRF1 methyltransferase complex"/>
    <property type="evidence" value="ECO:0007669"/>
    <property type="project" value="TreeGrafter"/>
</dbReference>
<dbReference type="Pfam" id="PF23186">
    <property type="entry name" value="DUF7059"/>
    <property type="match status" value="1"/>
</dbReference>
<evidence type="ECO:0000259" key="8">
    <source>
        <dbReference type="Pfam" id="PF25004"/>
    </source>
</evidence>
<feature type="region of interest" description="Disordered" evidence="5">
    <location>
        <begin position="522"/>
        <end position="559"/>
    </location>
</feature>
<protein>
    <submittedName>
        <fullName evidence="9">Methyltransferase small domain-containing protein</fullName>
    </submittedName>
</protein>
<dbReference type="Gene3D" id="3.40.50.150">
    <property type="entry name" value="Vaccinia Virus protein VP39"/>
    <property type="match status" value="1"/>
</dbReference>
<gene>
    <name evidence="9" type="ORF">SAMN05443575_2625</name>
</gene>
<evidence type="ECO:0000256" key="2">
    <source>
        <dbReference type="ARBA" id="ARBA00022603"/>
    </source>
</evidence>
<dbReference type="GO" id="GO:0003676">
    <property type="term" value="F:nucleic acid binding"/>
    <property type="evidence" value="ECO:0007669"/>
    <property type="project" value="InterPro"/>
</dbReference>
<evidence type="ECO:0000259" key="6">
    <source>
        <dbReference type="Pfam" id="PF05175"/>
    </source>
</evidence>
<dbReference type="AlphaFoldDB" id="A0A1M5M468"/>
<dbReference type="PANTHER" id="PTHR45875">
    <property type="entry name" value="METHYLTRANSFERASE N6AMT1"/>
    <property type="match status" value="1"/>
</dbReference>
<dbReference type="SUPFAM" id="SSF53335">
    <property type="entry name" value="S-adenosyl-L-methionine-dependent methyltransferases"/>
    <property type="match status" value="1"/>
</dbReference>
<dbReference type="InterPro" id="IPR055487">
    <property type="entry name" value="DUF7059"/>
</dbReference>
<dbReference type="CDD" id="cd02440">
    <property type="entry name" value="AdoMet_MTases"/>
    <property type="match status" value="1"/>
</dbReference>
<organism evidence="9 10">
    <name type="scientific">Jatrophihabitans endophyticus</name>
    <dbReference type="NCBI Taxonomy" id="1206085"/>
    <lineage>
        <taxon>Bacteria</taxon>
        <taxon>Bacillati</taxon>
        <taxon>Actinomycetota</taxon>
        <taxon>Actinomycetes</taxon>
        <taxon>Jatrophihabitantales</taxon>
        <taxon>Jatrophihabitantaceae</taxon>
        <taxon>Jatrophihabitans</taxon>
    </lineage>
</organism>
<dbReference type="Pfam" id="PF05175">
    <property type="entry name" value="MTS"/>
    <property type="match status" value="1"/>
</dbReference>
<keyword evidence="10" id="KW-1185">Reference proteome</keyword>
<dbReference type="EMBL" id="FQVU01000003">
    <property type="protein sequence ID" value="SHG72097.1"/>
    <property type="molecule type" value="Genomic_DNA"/>
</dbReference>
<comment type="similarity">
    <text evidence="1">Belongs to the eukaryotic/archaeal PrmC-related family.</text>
</comment>
<dbReference type="STRING" id="1206085.SAMN05443575_2625"/>
<keyword evidence="3 9" id="KW-0808">Transferase</keyword>
<dbReference type="InterPro" id="IPR056684">
    <property type="entry name" value="DUF7782"/>
</dbReference>
<dbReference type="InterPro" id="IPR002052">
    <property type="entry name" value="DNA_methylase_N6_adenine_CS"/>
</dbReference>
<reference evidence="9 10" key="1">
    <citation type="submission" date="2016-11" db="EMBL/GenBank/DDBJ databases">
        <authorList>
            <person name="Jaros S."/>
            <person name="Januszkiewicz K."/>
            <person name="Wedrychowicz H."/>
        </authorList>
    </citation>
    <scope>NUCLEOTIDE SEQUENCE [LARGE SCALE GENOMIC DNA]</scope>
    <source>
        <strain evidence="9 10">DSM 45627</strain>
    </source>
</reference>
<dbReference type="RefSeq" id="WP_073390744.1">
    <property type="nucleotide sequence ID" value="NZ_FQVU01000003.1"/>
</dbReference>
<evidence type="ECO:0000256" key="4">
    <source>
        <dbReference type="ARBA" id="ARBA00022691"/>
    </source>
</evidence>
<feature type="domain" description="Methyltransferase small" evidence="6">
    <location>
        <begin position="162"/>
        <end position="249"/>
    </location>
</feature>
<dbReference type="GO" id="GO:0008170">
    <property type="term" value="F:N-methyltransferase activity"/>
    <property type="evidence" value="ECO:0007669"/>
    <property type="project" value="UniProtKB-ARBA"/>
</dbReference>
<dbReference type="PANTHER" id="PTHR45875:SF1">
    <property type="entry name" value="METHYLTRANSFERASE N6AMT1"/>
    <property type="match status" value="1"/>
</dbReference>
<evidence type="ECO:0000256" key="5">
    <source>
        <dbReference type="SAM" id="MobiDB-lite"/>
    </source>
</evidence>
<evidence type="ECO:0000259" key="7">
    <source>
        <dbReference type="Pfam" id="PF23186"/>
    </source>
</evidence>
<evidence type="ECO:0000313" key="10">
    <source>
        <dbReference type="Proteomes" id="UP000186132"/>
    </source>
</evidence>
<evidence type="ECO:0000256" key="3">
    <source>
        <dbReference type="ARBA" id="ARBA00022679"/>
    </source>
</evidence>
<name>A0A1M5M468_9ACTN</name>
<dbReference type="GO" id="GO:0032259">
    <property type="term" value="P:methylation"/>
    <property type="evidence" value="ECO:0007669"/>
    <property type="project" value="UniProtKB-KW"/>
</dbReference>
<dbReference type="OrthoDB" id="129465at2"/>
<dbReference type="GO" id="GO:0008757">
    <property type="term" value="F:S-adenosylmethionine-dependent methyltransferase activity"/>
    <property type="evidence" value="ECO:0007669"/>
    <property type="project" value="TreeGrafter"/>
</dbReference>
<dbReference type="Pfam" id="PF25004">
    <property type="entry name" value="DUF7782"/>
    <property type="match status" value="1"/>
</dbReference>
<proteinExistence type="inferred from homology"/>
<dbReference type="InterPro" id="IPR052190">
    <property type="entry name" value="Euk-Arch_PrmC-MTase"/>
</dbReference>
<dbReference type="Proteomes" id="UP000186132">
    <property type="component" value="Unassembled WGS sequence"/>
</dbReference>
<feature type="compositionally biased region" description="Pro residues" evidence="5">
    <location>
        <begin position="526"/>
        <end position="553"/>
    </location>
</feature>
<dbReference type="InterPro" id="IPR029063">
    <property type="entry name" value="SAM-dependent_MTases_sf"/>
</dbReference>
<evidence type="ECO:0000313" key="9">
    <source>
        <dbReference type="EMBL" id="SHG72097.1"/>
    </source>
</evidence>
<keyword evidence="4" id="KW-0949">S-adenosyl-L-methionine</keyword>
<dbReference type="InterPro" id="IPR007848">
    <property type="entry name" value="Small_mtfrase_dom"/>
</dbReference>
<dbReference type="PROSITE" id="PS00092">
    <property type="entry name" value="N6_MTASE"/>
    <property type="match status" value="1"/>
</dbReference>